<dbReference type="PROSITE" id="PS00178">
    <property type="entry name" value="AA_TRNA_LIGASE_I"/>
    <property type="match status" value="1"/>
</dbReference>
<dbReference type="HAMAP" id="MF_00126">
    <property type="entry name" value="Gln_tRNA_synth"/>
    <property type="match status" value="1"/>
</dbReference>
<keyword evidence="5 8" id="KW-0648">Protein biosynthesis</keyword>
<dbReference type="InterPro" id="IPR004514">
    <property type="entry name" value="Gln-tRNA-synth"/>
</dbReference>
<evidence type="ECO:0000256" key="10">
    <source>
        <dbReference type="SAM" id="Coils"/>
    </source>
</evidence>
<evidence type="ECO:0000256" key="7">
    <source>
        <dbReference type="ARBA" id="ARBA00048270"/>
    </source>
</evidence>
<feature type="coiled-coil region" evidence="10">
    <location>
        <begin position="583"/>
        <end position="617"/>
    </location>
</feature>
<keyword evidence="6 8" id="KW-0030">Aminoacyl-tRNA synthetase</keyword>
<feature type="short sequence motif" description="'HIGH' region" evidence="8">
    <location>
        <begin position="66"/>
        <end position="76"/>
    </location>
</feature>
<dbReference type="InterPro" id="IPR000924">
    <property type="entry name" value="Glu/Gln-tRNA-synth"/>
</dbReference>
<accession>A0ABN6KSY5</accession>
<dbReference type="Pfam" id="PF03950">
    <property type="entry name" value="tRNA-synt_1c_C"/>
    <property type="match status" value="1"/>
</dbReference>
<dbReference type="InterPro" id="IPR011035">
    <property type="entry name" value="Ribosomal_bL25/Gln-tRNA_synth"/>
</dbReference>
<dbReference type="GO" id="GO:0016874">
    <property type="term" value="F:ligase activity"/>
    <property type="evidence" value="ECO:0007669"/>
    <property type="project" value="UniProtKB-KW"/>
</dbReference>
<keyword evidence="3 8" id="KW-0547">Nucleotide-binding</keyword>
<feature type="domain" description="Glutamyl/glutaminyl-tRNA synthetase class Ib anti-codon binding" evidence="12">
    <location>
        <begin position="373"/>
        <end position="473"/>
    </location>
</feature>
<evidence type="ECO:0000313" key="15">
    <source>
        <dbReference type="Proteomes" id="UP001319865"/>
    </source>
</evidence>
<evidence type="ECO:0000256" key="9">
    <source>
        <dbReference type="RuleBase" id="RU363037"/>
    </source>
</evidence>
<dbReference type="Gene3D" id="3.40.50.620">
    <property type="entry name" value="HUPs"/>
    <property type="match status" value="1"/>
</dbReference>
<feature type="binding site" evidence="8">
    <location>
        <position position="262"/>
    </location>
    <ligand>
        <name>ATP</name>
        <dbReference type="ChEBI" id="CHEBI:30616"/>
    </ligand>
</feature>
<dbReference type="PANTHER" id="PTHR43097:SF5">
    <property type="entry name" value="GLUTAMATE--TRNA LIGASE"/>
    <property type="match status" value="1"/>
</dbReference>
<feature type="binding site" evidence="8">
    <location>
        <position position="243"/>
    </location>
    <ligand>
        <name>L-glutamine</name>
        <dbReference type="ChEBI" id="CHEBI:58359"/>
    </ligand>
</feature>
<keyword evidence="10" id="KW-0175">Coiled coil</keyword>
<dbReference type="InterPro" id="IPR001412">
    <property type="entry name" value="aa-tRNA-synth_I_CS"/>
</dbReference>
<feature type="binding site" evidence="8">
    <location>
        <begin position="67"/>
        <end position="69"/>
    </location>
    <ligand>
        <name>ATP</name>
        <dbReference type="ChEBI" id="CHEBI:30616"/>
    </ligand>
</feature>
<evidence type="ECO:0000259" key="12">
    <source>
        <dbReference type="Pfam" id="PF03950"/>
    </source>
</evidence>
<keyword evidence="4 8" id="KW-0067">ATP-binding</keyword>
<dbReference type="InterPro" id="IPR014729">
    <property type="entry name" value="Rossmann-like_a/b/a_fold"/>
</dbReference>
<dbReference type="Pfam" id="PF00749">
    <property type="entry name" value="tRNA-synt_1c"/>
    <property type="match status" value="1"/>
</dbReference>
<feature type="binding site" evidence="8">
    <location>
        <begin position="73"/>
        <end position="79"/>
    </location>
    <ligand>
        <name>ATP</name>
        <dbReference type="ChEBI" id="CHEBI:30616"/>
    </ligand>
</feature>
<dbReference type="InterPro" id="IPR020056">
    <property type="entry name" value="Rbsml_bL25/Gln-tRNA_synth_N"/>
</dbReference>
<evidence type="ECO:0000256" key="1">
    <source>
        <dbReference type="ARBA" id="ARBA00022490"/>
    </source>
</evidence>
<evidence type="ECO:0000256" key="5">
    <source>
        <dbReference type="ARBA" id="ARBA00022917"/>
    </source>
</evidence>
<dbReference type="InterPro" id="IPR020059">
    <property type="entry name" value="Glu/Gln-tRNA-synth_Ib_codon-bd"/>
</dbReference>
<dbReference type="Gene3D" id="2.40.240.10">
    <property type="entry name" value="Ribosomal Protein L25, Chain P"/>
    <property type="match status" value="2"/>
</dbReference>
<dbReference type="InterPro" id="IPR050132">
    <property type="entry name" value="Gln/Glu-tRNA_Ligase"/>
</dbReference>
<dbReference type="EC" id="6.1.1.18" evidence="8"/>
<evidence type="ECO:0000259" key="13">
    <source>
        <dbReference type="Pfam" id="PF20974"/>
    </source>
</evidence>
<evidence type="ECO:0000256" key="8">
    <source>
        <dbReference type="HAMAP-Rule" id="MF_00126"/>
    </source>
</evidence>
<dbReference type="NCBIfam" id="TIGR00440">
    <property type="entry name" value="glnS"/>
    <property type="match status" value="1"/>
</dbReference>
<evidence type="ECO:0000256" key="6">
    <source>
        <dbReference type="ARBA" id="ARBA00023146"/>
    </source>
</evidence>
<feature type="domain" description="Glutamyl/glutaminyl-tRNA synthetase class Ib catalytic" evidence="11">
    <location>
        <begin position="60"/>
        <end position="370"/>
    </location>
</feature>
<evidence type="ECO:0000256" key="4">
    <source>
        <dbReference type="ARBA" id="ARBA00022840"/>
    </source>
</evidence>
<protein>
    <recommendedName>
        <fullName evidence="8">Glutamine--tRNA ligase</fullName>
        <ecNumber evidence="8">6.1.1.18</ecNumber>
    </recommendedName>
    <alternativeName>
        <fullName evidence="8">Glutaminyl-tRNA synthetase</fullName>
        <shortName evidence="8">GlnRS</shortName>
    </alternativeName>
</protein>
<keyword evidence="15" id="KW-1185">Reference proteome</keyword>
<comment type="subunit">
    <text evidence="8">Monomer.</text>
</comment>
<dbReference type="NCBIfam" id="NF011291">
    <property type="entry name" value="PRK14703.1"/>
    <property type="match status" value="1"/>
</dbReference>
<comment type="catalytic activity">
    <reaction evidence="7 8">
        <text>tRNA(Gln) + L-glutamine + ATP = L-glutaminyl-tRNA(Gln) + AMP + diphosphate</text>
        <dbReference type="Rhea" id="RHEA:20121"/>
        <dbReference type="Rhea" id="RHEA-COMP:9662"/>
        <dbReference type="Rhea" id="RHEA-COMP:9681"/>
        <dbReference type="ChEBI" id="CHEBI:30616"/>
        <dbReference type="ChEBI" id="CHEBI:33019"/>
        <dbReference type="ChEBI" id="CHEBI:58359"/>
        <dbReference type="ChEBI" id="CHEBI:78442"/>
        <dbReference type="ChEBI" id="CHEBI:78521"/>
        <dbReference type="ChEBI" id="CHEBI:456215"/>
        <dbReference type="EC" id="6.1.1.18"/>
    </reaction>
</comment>
<feature type="binding site" evidence="8">
    <location>
        <begin position="294"/>
        <end position="295"/>
    </location>
    <ligand>
        <name>ATP</name>
        <dbReference type="ChEBI" id="CHEBI:30616"/>
    </ligand>
</feature>
<feature type="domain" description="tRNA synthetases class I (E and Q) anti-codon binding" evidence="13">
    <location>
        <begin position="492"/>
        <end position="566"/>
    </location>
</feature>
<dbReference type="InterPro" id="IPR049437">
    <property type="entry name" value="tRNA-synt_1c_C2"/>
</dbReference>
<comment type="subcellular location">
    <subcellularLocation>
        <location evidence="8">Cytoplasm</location>
    </subcellularLocation>
</comment>
<feature type="binding site" evidence="8">
    <location>
        <begin position="302"/>
        <end position="304"/>
    </location>
    <ligand>
        <name>ATP</name>
        <dbReference type="ChEBI" id="CHEBI:30616"/>
    </ligand>
</feature>
<gene>
    <name evidence="8 14" type="primary">glnS</name>
    <name evidence="14" type="ORF">GENT11_05710</name>
</gene>
<reference evidence="14 15" key="1">
    <citation type="journal article" date="2022" name="Int. J. Syst. Evol. Microbiol.">
        <title>Flavobacterium ammonificans sp. nov. and Flavobacterium ammoniigenes sp. nov., ammonifying bacteria isolated from surface river water.</title>
        <authorList>
            <person name="Watanabe K."/>
            <person name="Kitamura T."/>
            <person name="Ogata Y."/>
            <person name="Shindo C."/>
            <person name="Suda W."/>
        </authorList>
    </citation>
    <scope>NUCLEOTIDE SEQUENCE [LARGE SCALE GENOMIC DNA]</scope>
    <source>
        <strain evidence="14 15">GENT11</strain>
    </source>
</reference>
<dbReference type="PANTHER" id="PTHR43097">
    <property type="entry name" value="GLUTAMINE-TRNA LIGASE"/>
    <property type="match status" value="1"/>
</dbReference>
<name>A0ABN6KSY5_9FLAO</name>
<dbReference type="SUPFAM" id="SSF52374">
    <property type="entry name" value="Nucleotidylyl transferase"/>
    <property type="match status" value="1"/>
</dbReference>
<proteinExistence type="inferred from homology"/>
<evidence type="ECO:0000259" key="11">
    <source>
        <dbReference type="Pfam" id="PF00749"/>
    </source>
</evidence>
<keyword evidence="2 8" id="KW-0436">Ligase</keyword>
<dbReference type="InterPro" id="IPR020058">
    <property type="entry name" value="Glu/Gln-tRNA-synth_Ib_cat-dom"/>
</dbReference>
<dbReference type="SUPFAM" id="SSF50715">
    <property type="entry name" value="Ribosomal protein L25-like"/>
    <property type="match status" value="1"/>
</dbReference>
<feature type="binding site" evidence="8">
    <location>
        <position position="99"/>
    </location>
    <ligand>
        <name>L-glutamine</name>
        <dbReference type="ChEBI" id="CHEBI:58359"/>
    </ligand>
</feature>
<reference evidence="14 15" key="2">
    <citation type="journal article" date="2022" name="Microorganisms">
        <title>Complete Genome Sequences of Two Flavobacterium ammonificans Strains and a Flavobacterium ammoniigenes Strain of Ammonifying Bacterioplankton Isolated from Surface River Water.</title>
        <authorList>
            <person name="Suda W."/>
            <person name="Ogata Y."/>
            <person name="Shindo C."/>
            <person name="Watanabe K."/>
        </authorList>
    </citation>
    <scope>NUCLEOTIDE SEQUENCE [LARGE SCALE GENOMIC DNA]</scope>
    <source>
        <strain evidence="14 15">GENT11</strain>
    </source>
</reference>
<keyword evidence="1 8" id="KW-0963">Cytoplasm</keyword>
<evidence type="ECO:0000256" key="3">
    <source>
        <dbReference type="ARBA" id="ARBA00022741"/>
    </source>
</evidence>
<evidence type="ECO:0000313" key="14">
    <source>
        <dbReference type="EMBL" id="BDB52259.1"/>
    </source>
</evidence>
<feature type="short sequence motif" description="'KMSKS' region" evidence="8">
    <location>
        <begin position="301"/>
        <end position="305"/>
    </location>
</feature>
<dbReference type="InterPro" id="IPR022861">
    <property type="entry name" value="Gln_tRNA_ligase_bac"/>
</dbReference>
<organism evidence="14 15">
    <name type="scientific">Flavobacterium ammonificans</name>
    <dbReference type="NCBI Taxonomy" id="1751056"/>
    <lineage>
        <taxon>Bacteria</taxon>
        <taxon>Pseudomonadati</taxon>
        <taxon>Bacteroidota</taxon>
        <taxon>Flavobacteriia</taxon>
        <taxon>Flavobacteriales</taxon>
        <taxon>Flavobacteriaceae</taxon>
        <taxon>Flavobacterium</taxon>
    </lineage>
</organism>
<sequence length="730" mass="84361">MFCFFSFKAQLTTLYIDESPTILITLLFKIFKMASEEKSLHFIEQIIEDSLASGFPQDQLRFRFPPEPNGYLHIGHAKSICLNFGLGLKYNAPVNLRFDDTNPAKEEQEYVDAIKEDLKWLGFNWTEELYSSDYFQQLYDWAVLMIKNGKAYVDSQTSEEMAAQKGTPTQPGVDGPYRNRSVEENLTLFEAMKNGDFPEGTHVLRAKIDMASTNMLMRDPLMYRILHRHHHRTANEWKIYPMYDYAHGESDYLEQISHSICTLEFVMHRELYNWFLDQIYDANKVRPNQYEFARLNLNYTVMSKRKLLQLVQENFVDGWDDPRMPTISGLRRRGYTPNSIRKFCDIIGVAKRENVIDYSLLEFCLREDLNKTAPRVMAVLDPVKVVITNYPEGKEEWLDAENNQEDESAGFRKVPFSRELYIEREDFLEEAHAKFFRLSLGKEVRLKNAYIIKGESVVKDATGNITEIHVSYDEDSRSGSGSEASQRKVSGTLHWVSIAHAIEAEVRLYDRLFIDEAPDSHKEKNFLEFMNPNSLQISTGFVEPSLKTVQAGDKFQFQRLGYFNVDKDSTVEKLVFNKTVGLKDAWEEKGKKEENVLMNTQKEINKYVKEKEASAAELLLKTIVENIKTIDNFSLVNQTIVKNIKNDNNSLLFANLILEHSDKVNPADIDSEALSKLYTMSLKSQLALVRIAVLQNLIHDPIHLDSFKSILFELKASEKNETVLSLLNQI</sequence>
<comment type="similarity">
    <text evidence="8 9">Belongs to the class-I aminoacyl-tRNA synthetase family.</text>
</comment>
<dbReference type="PRINTS" id="PR00987">
    <property type="entry name" value="TRNASYNTHGLU"/>
</dbReference>
<dbReference type="Proteomes" id="UP001319865">
    <property type="component" value="Chromosome"/>
</dbReference>
<comment type="caution">
    <text evidence="8">Lacks conserved residue(s) required for the propagation of feature annotation.</text>
</comment>
<dbReference type="Pfam" id="PF20974">
    <property type="entry name" value="tRNA-synt_1c_C2"/>
    <property type="match status" value="1"/>
</dbReference>
<evidence type="ECO:0000256" key="2">
    <source>
        <dbReference type="ARBA" id="ARBA00022598"/>
    </source>
</evidence>
<dbReference type="EMBL" id="AP025183">
    <property type="protein sequence ID" value="BDB52259.1"/>
    <property type="molecule type" value="Genomic_DNA"/>
</dbReference>